<dbReference type="Pfam" id="PF13173">
    <property type="entry name" value="AAA_14"/>
    <property type="match status" value="1"/>
</dbReference>
<sequence>MIVRSIENQIKDRLFKGKAILVFGPRQVGKTTLIKKIVSEIDATFRWFNGDEPDMRLALTNTTSTQFKALIGDAQIVVIDEAQRIENIGLTLKLAVDNFPNIQVIATGSSAFELANKINEPLTGRKFEFHLYPFSFEELCNNQGLIEEKRMLERRLIYGSYPEVINNIGNEKEGLILLTDSYLYKDLLMYEGLKKSSLLHKLLVALALQMGSEVSYQNLGQVLGVDKNTIEKYIDLLEQVFVVFRVNAFSRNLRNELKKTKKVFFYDNGVRNAIIGNFLPIANRTDIGALWENYLIAERVKYFKYQQLYGGQYFWRTAQQQEIDYLEERDGKIDTYEFKWGEKKNPKLPKSFQDAYPDSTFKVINPSNYNEFLT</sequence>
<organism evidence="2 3">
    <name type="scientific">Arcicella aurantiaca</name>
    <dbReference type="NCBI Taxonomy" id="591202"/>
    <lineage>
        <taxon>Bacteria</taxon>
        <taxon>Pseudomonadati</taxon>
        <taxon>Bacteroidota</taxon>
        <taxon>Cytophagia</taxon>
        <taxon>Cytophagales</taxon>
        <taxon>Flectobacillaceae</taxon>
        <taxon>Arcicella</taxon>
    </lineage>
</organism>
<evidence type="ECO:0000313" key="3">
    <source>
        <dbReference type="Proteomes" id="UP000245489"/>
    </source>
</evidence>
<evidence type="ECO:0000313" key="2">
    <source>
        <dbReference type="EMBL" id="PWK18047.1"/>
    </source>
</evidence>
<dbReference type="Gene3D" id="3.40.50.300">
    <property type="entry name" value="P-loop containing nucleotide triphosphate hydrolases"/>
    <property type="match status" value="1"/>
</dbReference>
<dbReference type="RefSeq" id="WP_109744860.1">
    <property type="nucleotide sequence ID" value="NZ_QGGO01000032.1"/>
</dbReference>
<dbReference type="PANTHER" id="PTHR43566">
    <property type="entry name" value="CONSERVED PROTEIN"/>
    <property type="match status" value="1"/>
</dbReference>
<dbReference type="InterPro" id="IPR027417">
    <property type="entry name" value="P-loop_NTPase"/>
</dbReference>
<feature type="domain" description="AAA+ ATPase" evidence="1">
    <location>
        <begin position="16"/>
        <end position="137"/>
    </location>
</feature>
<dbReference type="InterPro" id="IPR041682">
    <property type="entry name" value="AAA_14"/>
</dbReference>
<proteinExistence type="predicted"/>
<reference evidence="2 3" key="1">
    <citation type="submission" date="2018-05" db="EMBL/GenBank/DDBJ databases">
        <title>Genomic Encyclopedia of Archaeal and Bacterial Type Strains, Phase II (KMG-II): from individual species to whole genera.</title>
        <authorList>
            <person name="Goeker M."/>
        </authorList>
    </citation>
    <scope>NUCLEOTIDE SEQUENCE [LARGE SCALE GENOMIC DNA]</scope>
    <source>
        <strain evidence="2 3">DSM 22214</strain>
    </source>
</reference>
<keyword evidence="3" id="KW-1185">Reference proteome</keyword>
<dbReference type="AlphaFoldDB" id="A0A316DIF4"/>
<dbReference type="Proteomes" id="UP000245489">
    <property type="component" value="Unassembled WGS sequence"/>
</dbReference>
<dbReference type="OrthoDB" id="9778168at2"/>
<dbReference type="InterPro" id="IPR003593">
    <property type="entry name" value="AAA+_ATPase"/>
</dbReference>
<gene>
    <name evidence="2" type="ORF">LV89_04198</name>
</gene>
<protein>
    <recommendedName>
        <fullName evidence="1">AAA+ ATPase domain-containing protein</fullName>
    </recommendedName>
</protein>
<dbReference type="SUPFAM" id="SSF52540">
    <property type="entry name" value="P-loop containing nucleoside triphosphate hydrolases"/>
    <property type="match status" value="1"/>
</dbReference>
<comment type="caution">
    <text evidence="2">The sequence shown here is derived from an EMBL/GenBank/DDBJ whole genome shotgun (WGS) entry which is preliminary data.</text>
</comment>
<dbReference type="PANTHER" id="PTHR43566:SF1">
    <property type="entry name" value="AAA+ ATPASE DOMAIN-CONTAINING PROTEIN"/>
    <property type="match status" value="1"/>
</dbReference>
<dbReference type="InterPro" id="IPR025420">
    <property type="entry name" value="DUF4143"/>
</dbReference>
<name>A0A316DIF4_9BACT</name>
<accession>A0A316DIF4</accession>
<evidence type="ECO:0000259" key="1">
    <source>
        <dbReference type="SMART" id="SM00382"/>
    </source>
</evidence>
<dbReference type="Pfam" id="PF13635">
    <property type="entry name" value="DUF4143"/>
    <property type="match status" value="1"/>
</dbReference>
<dbReference type="SMART" id="SM00382">
    <property type="entry name" value="AAA"/>
    <property type="match status" value="1"/>
</dbReference>
<dbReference type="EMBL" id="QGGO01000032">
    <property type="protein sequence ID" value="PWK18047.1"/>
    <property type="molecule type" value="Genomic_DNA"/>
</dbReference>